<dbReference type="Pfam" id="PF01266">
    <property type="entry name" value="DAO"/>
    <property type="match status" value="1"/>
</dbReference>
<comment type="catalytic activity">
    <reaction evidence="6">
        <text>a quinone + sn-glycerol 3-phosphate = dihydroxyacetone phosphate + a quinol</text>
        <dbReference type="Rhea" id="RHEA:18977"/>
        <dbReference type="ChEBI" id="CHEBI:24646"/>
        <dbReference type="ChEBI" id="CHEBI:57597"/>
        <dbReference type="ChEBI" id="CHEBI:57642"/>
        <dbReference type="ChEBI" id="CHEBI:132124"/>
        <dbReference type="EC" id="1.1.5.3"/>
    </reaction>
</comment>
<dbReference type="Pfam" id="PF16901">
    <property type="entry name" value="DAO_C"/>
    <property type="match status" value="1"/>
</dbReference>
<evidence type="ECO:0000256" key="4">
    <source>
        <dbReference type="ARBA" id="ARBA00022827"/>
    </source>
</evidence>
<keyword evidence="5 6" id="KW-0560">Oxidoreductase</keyword>
<evidence type="ECO:0000313" key="9">
    <source>
        <dbReference type="EMBL" id="GFZ78035.1"/>
    </source>
</evidence>
<evidence type="ECO:0000256" key="5">
    <source>
        <dbReference type="ARBA" id="ARBA00023002"/>
    </source>
</evidence>
<accession>A0A916VJE2</accession>
<organism evidence="9 10">
    <name type="scientific">Pseudohongiella nitratireducens</name>
    <dbReference type="NCBI Taxonomy" id="1768907"/>
    <lineage>
        <taxon>Bacteria</taxon>
        <taxon>Pseudomonadati</taxon>
        <taxon>Pseudomonadota</taxon>
        <taxon>Gammaproteobacteria</taxon>
        <taxon>Pseudomonadales</taxon>
        <taxon>Pseudohongiellaceae</taxon>
        <taxon>Pseudohongiella</taxon>
    </lineage>
</organism>
<evidence type="ECO:0000256" key="6">
    <source>
        <dbReference type="RuleBase" id="RU361217"/>
    </source>
</evidence>
<sequence length="514" mass="55967">MAGFRQLHERFGQEDACSDLLVIGGGINGAGIAADASGRGLSVVLVDGDDWGHATSSASTKLIHGGLRYLEQWQFRMVRESLQERRILMEAAPHIVEPLEFHLVHSPEMRPFWMIWLGMKLYDTLAGSSALPASSALRFNHENSALKPQYTKGFSYFDCRVDDARLVLENVKQAQSRGACVASRTKCTGLSALPDGTGWKAELTCQQSGQTSSIKTKCVINATGPWASYIDDMAGLNAEHKARLRLVKGSHIVVPALYEGDQAYLLQLRDGRIIFTIPYQDNFTMIGTTDEEIGGDPGDARISAAEVTYLCEAVSEYFTNAPVASDVVWQFAGVRPLEQSGDGSENASQVSRDYRLSLASTPAPLLSVYGGKLTSYRALAEAAMDTLGDVFPQMTESWTSTASLPGAPKGEGTLVLLKESLQAAFPVIEPGVISRWLANYGAQAVKVMDYASKGSNGLLEAGPLVGPGLYKAELDFLINEEWAETAEDVLWRRSKLGLHWTDTDVLALTEYLRQ</sequence>
<dbReference type="PROSITE" id="PS00977">
    <property type="entry name" value="FAD_G3PDH_1"/>
    <property type="match status" value="1"/>
</dbReference>
<dbReference type="InterPro" id="IPR036188">
    <property type="entry name" value="FAD/NAD-bd_sf"/>
</dbReference>
<dbReference type="EMBL" id="BMIY01000009">
    <property type="protein sequence ID" value="GFZ78035.1"/>
    <property type="molecule type" value="Genomic_DNA"/>
</dbReference>
<name>A0A916VJE2_9GAMM</name>
<dbReference type="OrthoDB" id="9766796at2"/>
<dbReference type="InterPro" id="IPR031656">
    <property type="entry name" value="DAO_C"/>
</dbReference>
<dbReference type="InterPro" id="IPR038299">
    <property type="entry name" value="DAO_C_sf"/>
</dbReference>
<reference evidence="9" key="2">
    <citation type="submission" date="2020-09" db="EMBL/GenBank/DDBJ databases">
        <authorList>
            <person name="Sun Q."/>
            <person name="Zhou Y."/>
        </authorList>
    </citation>
    <scope>NUCLEOTIDE SEQUENCE</scope>
    <source>
        <strain evidence="9">CGMCC 1.15425</strain>
    </source>
</reference>
<dbReference type="GO" id="GO:0004368">
    <property type="term" value="F:glycerol-3-phosphate dehydrogenase (quinone) activity"/>
    <property type="evidence" value="ECO:0007669"/>
    <property type="project" value="UniProtKB-EC"/>
</dbReference>
<comment type="similarity">
    <text evidence="2 6">Belongs to the FAD-dependent glycerol-3-phosphate dehydrogenase family.</text>
</comment>
<dbReference type="GO" id="GO:0046168">
    <property type="term" value="P:glycerol-3-phosphate catabolic process"/>
    <property type="evidence" value="ECO:0007669"/>
    <property type="project" value="TreeGrafter"/>
</dbReference>
<dbReference type="InterPro" id="IPR000447">
    <property type="entry name" value="G3P_DH_FAD-dep"/>
</dbReference>
<dbReference type="EC" id="1.1.5.3" evidence="6"/>
<dbReference type="PROSITE" id="PS00978">
    <property type="entry name" value="FAD_G3PDH_2"/>
    <property type="match status" value="1"/>
</dbReference>
<dbReference type="Gene3D" id="6.10.250.1890">
    <property type="match status" value="1"/>
</dbReference>
<evidence type="ECO:0000313" key="10">
    <source>
        <dbReference type="Proteomes" id="UP000627715"/>
    </source>
</evidence>
<protein>
    <recommendedName>
        <fullName evidence="6">Glycerol-3-phosphate dehydrogenase</fullName>
        <ecNumber evidence="6">1.1.5.3</ecNumber>
    </recommendedName>
</protein>
<evidence type="ECO:0000259" key="7">
    <source>
        <dbReference type="Pfam" id="PF01266"/>
    </source>
</evidence>
<dbReference type="RefSeq" id="WP_068810465.1">
    <property type="nucleotide sequence ID" value="NZ_BMIY01000009.1"/>
</dbReference>
<dbReference type="NCBIfam" id="NF008899">
    <property type="entry name" value="PRK12266.1"/>
    <property type="match status" value="1"/>
</dbReference>
<feature type="domain" description="Alpha-glycerophosphate oxidase C-terminal" evidence="8">
    <location>
        <begin position="399"/>
        <end position="501"/>
    </location>
</feature>
<dbReference type="PRINTS" id="PR01001">
    <property type="entry name" value="FADG3PDH"/>
</dbReference>
<keyword evidence="3 6" id="KW-0285">Flavoprotein</keyword>
<dbReference type="Gene3D" id="3.50.50.60">
    <property type="entry name" value="FAD/NAD(P)-binding domain"/>
    <property type="match status" value="1"/>
</dbReference>
<keyword evidence="4" id="KW-0274">FAD</keyword>
<evidence type="ECO:0000256" key="2">
    <source>
        <dbReference type="ARBA" id="ARBA00007330"/>
    </source>
</evidence>
<dbReference type="PANTHER" id="PTHR11985">
    <property type="entry name" value="GLYCEROL-3-PHOSPHATE DEHYDROGENASE"/>
    <property type="match status" value="1"/>
</dbReference>
<dbReference type="SUPFAM" id="SSF51905">
    <property type="entry name" value="FAD/NAD(P)-binding domain"/>
    <property type="match status" value="1"/>
</dbReference>
<reference evidence="9" key="1">
    <citation type="journal article" date="2014" name="Int. J. Syst. Evol. Microbiol.">
        <title>Complete genome sequence of Corynebacterium casei LMG S-19264T (=DSM 44701T), isolated from a smear-ripened cheese.</title>
        <authorList>
            <consortium name="US DOE Joint Genome Institute (JGI-PGF)"/>
            <person name="Walter F."/>
            <person name="Albersmeier A."/>
            <person name="Kalinowski J."/>
            <person name="Ruckert C."/>
        </authorList>
    </citation>
    <scope>NUCLEOTIDE SEQUENCE</scope>
    <source>
        <strain evidence="9">CGMCC 1.15425</strain>
    </source>
</reference>
<comment type="cofactor">
    <cofactor evidence="1 6">
        <name>FAD</name>
        <dbReference type="ChEBI" id="CHEBI:57692"/>
    </cofactor>
</comment>
<evidence type="ECO:0000256" key="1">
    <source>
        <dbReference type="ARBA" id="ARBA00001974"/>
    </source>
</evidence>
<dbReference type="PANTHER" id="PTHR11985:SF15">
    <property type="entry name" value="GLYCEROL-3-PHOSPHATE DEHYDROGENASE, MITOCHONDRIAL"/>
    <property type="match status" value="1"/>
</dbReference>
<dbReference type="GO" id="GO:0009331">
    <property type="term" value="C:glycerol-3-phosphate dehydrogenase (FAD) complex"/>
    <property type="evidence" value="ECO:0007669"/>
    <property type="project" value="UniProtKB-UniRule"/>
</dbReference>
<dbReference type="Proteomes" id="UP000627715">
    <property type="component" value="Unassembled WGS sequence"/>
</dbReference>
<keyword evidence="10" id="KW-1185">Reference proteome</keyword>
<proteinExistence type="inferred from homology"/>
<dbReference type="Gene3D" id="1.10.8.870">
    <property type="entry name" value="Alpha-glycerophosphate oxidase, cap domain"/>
    <property type="match status" value="1"/>
</dbReference>
<evidence type="ECO:0000256" key="3">
    <source>
        <dbReference type="ARBA" id="ARBA00022630"/>
    </source>
</evidence>
<dbReference type="InterPro" id="IPR006076">
    <property type="entry name" value="FAD-dep_OxRdtase"/>
</dbReference>
<feature type="domain" description="FAD dependent oxidoreductase" evidence="7">
    <location>
        <begin position="19"/>
        <end position="343"/>
    </location>
</feature>
<dbReference type="Gene3D" id="3.30.9.10">
    <property type="entry name" value="D-Amino Acid Oxidase, subunit A, domain 2"/>
    <property type="match status" value="1"/>
</dbReference>
<dbReference type="NCBIfam" id="NF009906">
    <property type="entry name" value="PRK13369.1"/>
    <property type="match status" value="1"/>
</dbReference>
<evidence type="ECO:0000259" key="8">
    <source>
        <dbReference type="Pfam" id="PF16901"/>
    </source>
</evidence>
<dbReference type="AlphaFoldDB" id="A0A916VJE2"/>
<comment type="caution">
    <text evidence="9">The sequence shown here is derived from an EMBL/GenBank/DDBJ whole genome shotgun (WGS) entry which is preliminary data.</text>
</comment>
<gene>
    <name evidence="9" type="primary">glpD</name>
    <name evidence="9" type="ORF">GCM10011403_21350</name>
</gene>